<feature type="compositionally biased region" description="Acidic residues" evidence="1">
    <location>
        <begin position="439"/>
        <end position="460"/>
    </location>
</feature>
<organism evidence="3 4">
    <name type="scientific">Petrolisthes cinctipes</name>
    <name type="common">Flat porcelain crab</name>
    <dbReference type="NCBI Taxonomy" id="88211"/>
    <lineage>
        <taxon>Eukaryota</taxon>
        <taxon>Metazoa</taxon>
        <taxon>Ecdysozoa</taxon>
        <taxon>Arthropoda</taxon>
        <taxon>Crustacea</taxon>
        <taxon>Multicrustacea</taxon>
        <taxon>Malacostraca</taxon>
        <taxon>Eumalacostraca</taxon>
        <taxon>Eucarida</taxon>
        <taxon>Decapoda</taxon>
        <taxon>Pleocyemata</taxon>
        <taxon>Anomura</taxon>
        <taxon>Galatheoidea</taxon>
        <taxon>Porcellanidae</taxon>
        <taxon>Petrolisthes</taxon>
    </lineage>
</organism>
<feature type="compositionally biased region" description="Polar residues" evidence="1">
    <location>
        <begin position="505"/>
        <end position="516"/>
    </location>
</feature>
<feature type="compositionally biased region" description="Acidic residues" evidence="1">
    <location>
        <begin position="471"/>
        <end position="480"/>
    </location>
</feature>
<feature type="region of interest" description="Disordered" evidence="1">
    <location>
        <begin position="721"/>
        <end position="784"/>
    </location>
</feature>
<evidence type="ECO:0000313" key="4">
    <source>
        <dbReference type="Proteomes" id="UP001286313"/>
    </source>
</evidence>
<feature type="region of interest" description="Disordered" evidence="1">
    <location>
        <begin position="20"/>
        <end position="52"/>
    </location>
</feature>
<keyword evidence="4" id="KW-1185">Reference proteome</keyword>
<protein>
    <recommendedName>
        <fullName evidence="2">Aftiphilin clathrin-binding box domain-containing protein</fullName>
    </recommendedName>
</protein>
<feature type="region of interest" description="Disordered" evidence="1">
    <location>
        <begin position="830"/>
        <end position="885"/>
    </location>
</feature>
<feature type="region of interest" description="Disordered" evidence="1">
    <location>
        <begin position="339"/>
        <end position="616"/>
    </location>
</feature>
<feature type="region of interest" description="Disordered" evidence="1">
    <location>
        <begin position="142"/>
        <end position="192"/>
    </location>
</feature>
<comment type="caution">
    <text evidence="3">The sequence shown here is derived from an EMBL/GenBank/DDBJ whole genome shotgun (WGS) entry which is preliminary data.</text>
</comment>
<sequence>MLVHIWLKLRKDDMAFQMIPPRLSSSPPPLDSLPSVTFPGEEDDEEFGNFSTHNSSFDITVAVTSASEASPCTTESRVSSFHHGLSDKLPKTPEQSPAKLAGVRVPASVPEDAQEDVNCQDSTAHLNCDQDVEEDFGDFQCISDSHEPSPTSDVLVGSEGNGYSDDDDVIEKQSEGQGVSNNSFTKTCTPPPLDRVAADEFTRFSPTLPVSTEDDFGDFAASEMQGTTIVSENEDGIINGSTTSGGQDIEVKQDRCVDGSITVNSNVEVSRTLKDEKPDGENEECTGGCVFVNDADSTSNVQDEVFGSAGDKCYDGDTVIAEPIESVVEQEGYSVISGENDNVKSECPNDGFDNCSENSGATEKKPWTGGKNIESSCKDVDNVSEDSLEKSTPLHCVQSASNDNSNVDVGNKVVTEERTADIEQEKQNDEFGDISKFDGDDEESDFGDFDRANDDDDLDFEDLRKKVEEGAFAEDDDFGDFTDNNTKAYEASDTFGELSAADGNLSESESGKNSEINNDDEDEFGDFTVQELKEGEAVSQDPECEKDDDDFGDFAGHESKDKGGTQDPELEDDDFGDFSQPGTEQDFVSSLASERQEAADADSWADSDLGTSTTSDPVLQKLEALVRKWVPGEVPAMPPSSPVPAAPPSLRQVVDSDAFVWRWLETKLESCPGLTVSWASTRAHASFLSALGVDARNILFGQKWSSSVPLFARTLSFSPLTPAKPGESSGGATVGPGSKEPTMPPLTLNPTHVKEDSTTEVVMGKDGASEEQIPPPKFDWTSSGLTNPLEGPAYSSSLFDLDLLLTNTNIGKGASKVLLASLEREFLNDGGEEGASGSHLSSRNPPAPSPLVQQILGGGGIGSGAGTGVGGGLSSGSRPAATPLTTLSSEVRQAVETLPDLSYMRSKVLMFPIRDHQ</sequence>
<feature type="compositionally biased region" description="Polar residues" evidence="1">
    <location>
        <begin position="65"/>
        <end position="79"/>
    </location>
</feature>
<dbReference type="GO" id="GO:0030121">
    <property type="term" value="C:AP-1 adaptor complex"/>
    <property type="evidence" value="ECO:0007669"/>
    <property type="project" value="TreeGrafter"/>
</dbReference>
<name>A0AAE1GNZ6_PETCI</name>
<gene>
    <name evidence="3" type="ORF">Pcinc_000071</name>
</gene>
<feature type="compositionally biased region" description="Gly residues" evidence="1">
    <location>
        <begin position="856"/>
        <end position="874"/>
    </location>
</feature>
<dbReference type="PANTHER" id="PTHR16156">
    <property type="entry name" value="AFTIPHILIN A-RELATED"/>
    <property type="match status" value="1"/>
</dbReference>
<dbReference type="InterPro" id="IPR029205">
    <property type="entry name" value="Clathrin-bd"/>
</dbReference>
<feature type="compositionally biased region" description="Polar residues" evidence="1">
    <location>
        <begin position="398"/>
        <end position="408"/>
    </location>
</feature>
<dbReference type="Pfam" id="PF15045">
    <property type="entry name" value="Clathrin_bdg"/>
    <property type="match status" value="1"/>
</dbReference>
<proteinExistence type="predicted"/>
<feature type="domain" description="Aftiphilin clathrin-binding box" evidence="2">
    <location>
        <begin position="660"/>
        <end position="725"/>
    </location>
</feature>
<feature type="compositionally biased region" description="Basic and acidic residues" evidence="1">
    <location>
        <begin position="414"/>
        <end position="438"/>
    </location>
</feature>
<dbReference type="PANTHER" id="PTHR16156:SF10">
    <property type="entry name" value="AFTIPHILIN-RELATED"/>
    <property type="match status" value="1"/>
</dbReference>
<evidence type="ECO:0000313" key="3">
    <source>
        <dbReference type="EMBL" id="KAK3896250.1"/>
    </source>
</evidence>
<dbReference type="AlphaFoldDB" id="A0AAE1GNZ6"/>
<evidence type="ECO:0000259" key="2">
    <source>
        <dbReference type="Pfam" id="PF15045"/>
    </source>
</evidence>
<reference evidence="3" key="1">
    <citation type="submission" date="2023-10" db="EMBL/GenBank/DDBJ databases">
        <title>Genome assemblies of two species of porcelain crab, Petrolisthes cinctipes and Petrolisthes manimaculis (Anomura: Porcellanidae).</title>
        <authorList>
            <person name="Angst P."/>
        </authorList>
    </citation>
    <scope>NUCLEOTIDE SEQUENCE</scope>
    <source>
        <strain evidence="3">PB745_01</strain>
        <tissue evidence="3">Gill</tissue>
    </source>
</reference>
<dbReference type="EMBL" id="JAWQEG010000005">
    <property type="protein sequence ID" value="KAK3896250.1"/>
    <property type="molecule type" value="Genomic_DNA"/>
</dbReference>
<dbReference type="GO" id="GO:0030276">
    <property type="term" value="F:clathrin binding"/>
    <property type="evidence" value="ECO:0007669"/>
    <property type="project" value="InterPro"/>
</dbReference>
<dbReference type="Proteomes" id="UP001286313">
    <property type="component" value="Unassembled WGS sequence"/>
</dbReference>
<dbReference type="GO" id="GO:0032588">
    <property type="term" value="C:trans-Golgi network membrane"/>
    <property type="evidence" value="ECO:0007669"/>
    <property type="project" value="InterPro"/>
</dbReference>
<dbReference type="InterPro" id="IPR046359">
    <property type="entry name" value="Aftin-like"/>
</dbReference>
<evidence type="ECO:0000256" key="1">
    <source>
        <dbReference type="SAM" id="MobiDB-lite"/>
    </source>
</evidence>
<feature type="compositionally biased region" description="Acidic residues" evidence="1">
    <location>
        <begin position="542"/>
        <end position="552"/>
    </location>
</feature>
<feature type="region of interest" description="Disordered" evidence="1">
    <location>
        <begin position="65"/>
        <end position="100"/>
    </location>
</feature>
<accession>A0AAE1GNZ6</accession>
<feature type="compositionally biased region" description="Polar residues" evidence="1">
    <location>
        <begin position="175"/>
        <end position="188"/>
    </location>
</feature>
<feature type="compositionally biased region" description="Polar residues" evidence="1">
    <location>
        <begin position="580"/>
        <end position="593"/>
    </location>
</feature>
<feature type="compositionally biased region" description="Basic and acidic residues" evidence="1">
    <location>
        <begin position="555"/>
        <end position="564"/>
    </location>
</feature>